<sequence length="129" mass="13674">MGIRFSALSIDAVDPRAVAAFWSGALGWPVTVDSEEGIGLVPEEGAPLRDFGIVVLPVPPGQRKRGKNRLHLDLCPRAGSTAEEEVERLLGLGAARVQVGQPDDAPWTVLADPEGNEFCLLHRSDPAGA</sequence>
<evidence type="ECO:0000313" key="2">
    <source>
        <dbReference type="EMBL" id="MDA2806713.1"/>
    </source>
</evidence>
<organism evidence="2 3">
    <name type="scientific">Nocardiopsis suaedae</name>
    <dbReference type="NCBI Taxonomy" id="3018444"/>
    <lineage>
        <taxon>Bacteria</taxon>
        <taxon>Bacillati</taxon>
        <taxon>Actinomycetota</taxon>
        <taxon>Actinomycetes</taxon>
        <taxon>Streptosporangiales</taxon>
        <taxon>Nocardiopsidaceae</taxon>
        <taxon>Nocardiopsis</taxon>
    </lineage>
</organism>
<keyword evidence="3" id="KW-1185">Reference proteome</keyword>
<dbReference type="EMBL" id="JAQFWP010000040">
    <property type="protein sequence ID" value="MDA2806713.1"/>
    <property type="molecule type" value="Genomic_DNA"/>
</dbReference>
<evidence type="ECO:0000259" key="1">
    <source>
        <dbReference type="Pfam" id="PF18029"/>
    </source>
</evidence>
<dbReference type="InterPro" id="IPR029068">
    <property type="entry name" value="Glyas_Bleomycin-R_OHBP_Dase"/>
</dbReference>
<comment type="caution">
    <text evidence="2">The sequence shown here is derived from an EMBL/GenBank/DDBJ whole genome shotgun (WGS) entry which is preliminary data.</text>
</comment>
<dbReference type="SUPFAM" id="SSF54593">
    <property type="entry name" value="Glyoxalase/Bleomycin resistance protein/Dihydroxybiphenyl dioxygenase"/>
    <property type="match status" value="1"/>
</dbReference>
<reference evidence="2" key="1">
    <citation type="submission" date="2023-01" db="EMBL/GenBank/DDBJ databases">
        <title>Draft genome sequence of Nocardiopsis sp. LSu2-4 isolated from halophytes.</title>
        <authorList>
            <person name="Duangmal K."/>
            <person name="Chantavorakit T."/>
        </authorList>
    </citation>
    <scope>NUCLEOTIDE SEQUENCE</scope>
    <source>
        <strain evidence="2">LSu2-4</strain>
    </source>
</reference>
<dbReference type="PANTHER" id="PTHR35908">
    <property type="entry name" value="HYPOTHETICAL FUSION PROTEIN"/>
    <property type="match status" value="1"/>
</dbReference>
<proteinExistence type="predicted"/>
<dbReference type="PANTHER" id="PTHR35908:SF1">
    <property type="entry name" value="CONSERVED PROTEIN"/>
    <property type="match status" value="1"/>
</dbReference>
<dbReference type="RefSeq" id="WP_270679349.1">
    <property type="nucleotide sequence ID" value="NZ_JAQFWP010000040.1"/>
</dbReference>
<dbReference type="Gene3D" id="3.10.180.10">
    <property type="entry name" value="2,3-Dihydroxybiphenyl 1,2-Dioxygenase, domain 1"/>
    <property type="match status" value="1"/>
</dbReference>
<dbReference type="Proteomes" id="UP001165685">
    <property type="component" value="Unassembled WGS sequence"/>
</dbReference>
<dbReference type="InterPro" id="IPR041581">
    <property type="entry name" value="Glyoxalase_6"/>
</dbReference>
<evidence type="ECO:0000313" key="3">
    <source>
        <dbReference type="Proteomes" id="UP001165685"/>
    </source>
</evidence>
<protein>
    <submittedName>
        <fullName evidence="2">VOC family protein</fullName>
    </submittedName>
</protein>
<name>A0ABT4TPV7_9ACTN</name>
<dbReference type="Pfam" id="PF18029">
    <property type="entry name" value="Glyoxalase_6"/>
    <property type="match status" value="1"/>
</dbReference>
<gene>
    <name evidence="2" type="ORF">O4U47_19545</name>
</gene>
<feature type="domain" description="Glyoxalase-like" evidence="1">
    <location>
        <begin position="8"/>
        <end position="121"/>
    </location>
</feature>
<dbReference type="CDD" id="cd06587">
    <property type="entry name" value="VOC"/>
    <property type="match status" value="1"/>
</dbReference>
<accession>A0ABT4TPV7</accession>